<evidence type="ECO:0000256" key="3">
    <source>
        <dbReference type="ARBA" id="ARBA00022618"/>
    </source>
</evidence>
<dbReference type="GO" id="GO:0000086">
    <property type="term" value="P:G2/M transition of mitotic cell cycle"/>
    <property type="evidence" value="ECO:0007669"/>
    <property type="project" value="TreeGrafter"/>
</dbReference>
<dbReference type="SUPFAM" id="SSF52821">
    <property type="entry name" value="Rhodanese/Cell cycle control phosphatase"/>
    <property type="match status" value="1"/>
</dbReference>
<evidence type="ECO:0000256" key="2">
    <source>
        <dbReference type="ARBA" id="ARBA00013064"/>
    </source>
</evidence>
<feature type="domain" description="Rhodanese" evidence="9">
    <location>
        <begin position="57"/>
        <end position="166"/>
    </location>
</feature>
<evidence type="ECO:0000256" key="4">
    <source>
        <dbReference type="ARBA" id="ARBA00022776"/>
    </source>
</evidence>
<evidence type="ECO:0000256" key="7">
    <source>
        <dbReference type="ARBA" id="ARBA00023306"/>
    </source>
</evidence>
<dbReference type="GO" id="GO:0110032">
    <property type="term" value="P:positive regulation of G2/MI transition of meiotic cell cycle"/>
    <property type="evidence" value="ECO:0007669"/>
    <property type="project" value="TreeGrafter"/>
</dbReference>
<dbReference type="GO" id="GO:0004725">
    <property type="term" value="F:protein tyrosine phosphatase activity"/>
    <property type="evidence" value="ECO:0007669"/>
    <property type="project" value="UniProtKB-EC"/>
</dbReference>
<dbReference type="Pfam" id="PF00581">
    <property type="entry name" value="Rhodanese"/>
    <property type="match status" value="1"/>
</dbReference>
<gene>
    <name evidence="10" type="ORF">EVEC_LOCUS10702</name>
</gene>
<evidence type="ECO:0000259" key="9">
    <source>
        <dbReference type="PROSITE" id="PS50206"/>
    </source>
</evidence>
<keyword evidence="7" id="KW-0131">Cell cycle</keyword>
<dbReference type="PANTHER" id="PTHR10828">
    <property type="entry name" value="M-PHASE INDUCER PHOSPHATASE DUAL SPECIFICITY PHOSPHATASE CDC25"/>
    <property type="match status" value="1"/>
</dbReference>
<dbReference type="FunFam" id="3.40.250.10:FF:000021">
    <property type="entry name" value="M-phase inducer phosphatase cdc-25.2"/>
    <property type="match status" value="1"/>
</dbReference>
<evidence type="ECO:0000313" key="10">
    <source>
        <dbReference type="EMBL" id="VDD95951.1"/>
    </source>
</evidence>
<keyword evidence="3" id="KW-0132">Cell division</keyword>
<dbReference type="GO" id="GO:0010971">
    <property type="term" value="P:positive regulation of G2/M transition of mitotic cell cycle"/>
    <property type="evidence" value="ECO:0007669"/>
    <property type="project" value="TreeGrafter"/>
</dbReference>
<keyword evidence="5" id="KW-0378">Hydrolase</keyword>
<organism evidence="12">
    <name type="scientific">Enterobius vermicularis</name>
    <name type="common">Human pinworm</name>
    <dbReference type="NCBI Taxonomy" id="51028"/>
    <lineage>
        <taxon>Eukaryota</taxon>
        <taxon>Metazoa</taxon>
        <taxon>Ecdysozoa</taxon>
        <taxon>Nematoda</taxon>
        <taxon>Chromadorea</taxon>
        <taxon>Rhabditida</taxon>
        <taxon>Spirurina</taxon>
        <taxon>Oxyuridomorpha</taxon>
        <taxon>Oxyuroidea</taxon>
        <taxon>Oxyuridae</taxon>
        <taxon>Enterobius</taxon>
    </lineage>
</organism>
<evidence type="ECO:0000313" key="11">
    <source>
        <dbReference type="Proteomes" id="UP000274131"/>
    </source>
</evidence>
<dbReference type="OrthoDB" id="26523at2759"/>
<dbReference type="Proteomes" id="UP000274131">
    <property type="component" value="Unassembled WGS sequence"/>
</dbReference>
<evidence type="ECO:0000313" key="12">
    <source>
        <dbReference type="WBParaSite" id="EVEC_0001139401-mRNA-1"/>
    </source>
</evidence>
<dbReference type="PROSITE" id="PS50206">
    <property type="entry name" value="RHODANESE_3"/>
    <property type="match status" value="1"/>
</dbReference>
<dbReference type="GO" id="GO:0051301">
    <property type="term" value="P:cell division"/>
    <property type="evidence" value="ECO:0007669"/>
    <property type="project" value="UniProtKB-KW"/>
</dbReference>
<accession>A0A0N4VKK6</accession>
<reference evidence="12" key="1">
    <citation type="submission" date="2017-02" db="UniProtKB">
        <authorList>
            <consortium name="WormBaseParasite"/>
        </authorList>
    </citation>
    <scope>IDENTIFICATION</scope>
</reference>
<sequence>DKGSPNDDHQDVISSNKLEEDYSLQILPHPQVSSTAFESISADVLVNLLTSMSDKEFKKKFFLVDCRYPFEYTGGHIKGAVNLYDRNEIANVFFPNDITRFVAISRKIPIFYCEFSQKRGPAIAHELRAYDRKRNESRYPEVDYKEIYLLDRGYSSFFKAAQTQGLCEPNGYVKMVDSHHLKELRKYDLHRTKIVMSTSRHFSQLAPSLRRGRLHCPSLLSTRSCPLFDLDESSPDVSSILSNTYCAVVQYRRVTSDFVCSFCNF</sequence>
<dbReference type="InterPro" id="IPR001763">
    <property type="entry name" value="Rhodanese-like_dom"/>
</dbReference>
<comment type="similarity">
    <text evidence="1">Belongs to the MPI phosphatase family.</text>
</comment>
<dbReference type="PANTHER" id="PTHR10828:SF76">
    <property type="entry name" value="M-PHASE INDUCER PHOSPHATASE"/>
    <property type="match status" value="1"/>
</dbReference>
<protein>
    <recommendedName>
        <fullName evidence="2">protein-tyrosine-phosphatase</fullName>
        <ecNumber evidence="2">3.1.3.48</ecNumber>
    </recommendedName>
</protein>
<dbReference type="Gene3D" id="3.40.250.10">
    <property type="entry name" value="Rhodanese-like domain"/>
    <property type="match status" value="1"/>
</dbReference>
<dbReference type="SMART" id="SM00450">
    <property type="entry name" value="RHOD"/>
    <property type="match status" value="1"/>
</dbReference>
<dbReference type="GO" id="GO:0005737">
    <property type="term" value="C:cytoplasm"/>
    <property type="evidence" value="ECO:0007669"/>
    <property type="project" value="TreeGrafter"/>
</dbReference>
<dbReference type="InterPro" id="IPR036873">
    <property type="entry name" value="Rhodanese-like_dom_sf"/>
</dbReference>
<dbReference type="WBParaSite" id="EVEC_0001139401-mRNA-1">
    <property type="protein sequence ID" value="EVEC_0001139401-mRNA-1"/>
    <property type="gene ID" value="EVEC_0001139401"/>
</dbReference>
<evidence type="ECO:0000256" key="6">
    <source>
        <dbReference type="ARBA" id="ARBA00022912"/>
    </source>
</evidence>
<proteinExistence type="inferred from homology"/>
<dbReference type="STRING" id="51028.A0A0N4VKK6"/>
<evidence type="ECO:0000256" key="8">
    <source>
        <dbReference type="ARBA" id="ARBA00051722"/>
    </source>
</evidence>
<dbReference type="GO" id="GO:0005634">
    <property type="term" value="C:nucleus"/>
    <property type="evidence" value="ECO:0007669"/>
    <property type="project" value="TreeGrafter"/>
</dbReference>
<keyword evidence="11" id="KW-1185">Reference proteome</keyword>
<keyword evidence="6" id="KW-0904">Protein phosphatase</keyword>
<dbReference type="EC" id="3.1.3.48" evidence="2"/>
<name>A0A0N4VKK6_ENTVE</name>
<dbReference type="PRINTS" id="PR00716">
    <property type="entry name" value="MPIPHPHTASE"/>
</dbReference>
<comment type="catalytic activity">
    <reaction evidence="8">
        <text>O-phospho-L-tyrosyl-[protein] + H2O = L-tyrosyl-[protein] + phosphate</text>
        <dbReference type="Rhea" id="RHEA:10684"/>
        <dbReference type="Rhea" id="RHEA-COMP:10136"/>
        <dbReference type="Rhea" id="RHEA-COMP:20101"/>
        <dbReference type="ChEBI" id="CHEBI:15377"/>
        <dbReference type="ChEBI" id="CHEBI:43474"/>
        <dbReference type="ChEBI" id="CHEBI:46858"/>
        <dbReference type="ChEBI" id="CHEBI:61978"/>
        <dbReference type="EC" id="3.1.3.48"/>
    </reaction>
</comment>
<evidence type="ECO:0000256" key="1">
    <source>
        <dbReference type="ARBA" id="ARBA00011065"/>
    </source>
</evidence>
<reference evidence="10 11" key="2">
    <citation type="submission" date="2018-10" db="EMBL/GenBank/DDBJ databases">
        <authorList>
            <consortium name="Pathogen Informatics"/>
        </authorList>
    </citation>
    <scope>NUCLEOTIDE SEQUENCE [LARGE SCALE GENOMIC DNA]</scope>
</reference>
<dbReference type="InterPro" id="IPR000751">
    <property type="entry name" value="MPI_Phosphatase"/>
</dbReference>
<evidence type="ECO:0000256" key="5">
    <source>
        <dbReference type="ARBA" id="ARBA00022801"/>
    </source>
</evidence>
<dbReference type="AlphaFoldDB" id="A0A0N4VKK6"/>
<keyword evidence="4" id="KW-0498">Mitosis</keyword>
<dbReference type="EMBL" id="UXUI01011112">
    <property type="protein sequence ID" value="VDD95951.1"/>
    <property type="molecule type" value="Genomic_DNA"/>
</dbReference>